<dbReference type="EMBL" id="FJOG01000123">
    <property type="protein sequence ID" value="CZR70273.1"/>
    <property type="molecule type" value="Genomic_DNA"/>
</dbReference>
<name>A0A1L7XYX6_9HELO</name>
<dbReference type="AlphaFoldDB" id="A0A1L7XYX6"/>
<evidence type="ECO:0000259" key="6">
    <source>
        <dbReference type="PROSITE" id="PS50865"/>
    </source>
</evidence>
<dbReference type="SUPFAM" id="SSF144232">
    <property type="entry name" value="HIT/MYND zinc finger-like"/>
    <property type="match status" value="1"/>
</dbReference>
<keyword evidence="3" id="KW-0862">Zinc</keyword>
<evidence type="ECO:0000256" key="3">
    <source>
        <dbReference type="ARBA" id="ARBA00022833"/>
    </source>
</evidence>
<protein>
    <recommendedName>
        <fullName evidence="6">MYND-type domain-containing protein</fullName>
    </recommendedName>
</protein>
<keyword evidence="1" id="KW-0479">Metal-binding</keyword>
<organism evidence="7 8">
    <name type="scientific">Phialocephala subalpina</name>
    <dbReference type="NCBI Taxonomy" id="576137"/>
    <lineage>
        <taxon>Eukaryota</taxon>
        <taxon>Fungi</taxon>
        <taxon>Dikarya</taxon>
        <taxon>Ascomycota</taxon>
        <taxon>Pezizomycotina</taxon>
        <taxon>Leotiomycetes</taxon>
        <taxon>Helotiales</taxon>
        <taxon>Mollisiaceae</taxon>
        <taxon>Phialocephala</taxon>
        <taxon>Phialocephala fortinii species complex</taxon>
    </lineage>
</organism>
<evidence type="ECO:0000313" key="7">
    <source>
        <dbReference type="EMBL" id="CZR70273.1"/>
    </source>
</evidence>
<dbReference type="Pfam" id="PF01753">
    <property type="entry name" value="zf-MYND"/>
    <property type="match status" value="1"/>
</dbReference>
<keyword evidence="2 4" id="KW-0863">Zinc-finger</keyword>
<dbReference type="GO" id="GO:0008270">
    <property type="term" value="F:zinc ion binding"/>
    <property type="evidence" value="ECO:0007669"/>
    <property type="project" value="UniProtKB-KW"/>
</dbReference>
<sequence length="473" mass="53831">MAPSGCAVCGIDTNLVCKNCKSAGYCSSTCQAKDLALHQLLCGKLQPFLEANPRPENNYTTTHKLALLFDKNENSPEFIWIETKITMSDDGTYNLTCDLSEWLGYDGDADGGSGDGEAFIHARHDKKIQVWKASGAIAQNPGIFTLTEGGWDFGMVDDAYPDRLRGTIIGMGVESLKDDTRVTKYRDVTLDDLRVALSCFLEDSYMFDVHKSHEDGYNPYVILDQPEWFKAVKINNREEYFSKTNPFQEVMLNRNMRQWHSDKSAISELMGITLLVRKFPLYRDTFKDRINPEAISLLLNVNTSEDNEFWGRVPFPKYDSGKDPTFLVFRKDKQEITKQQVEALSSYCQVVLCQVLEEPEEWSWEKEDQEAVLDVYCSAEKFEEYFETFKLEKVAEGDETWVDASPPSGMRAAGIAEEDPEPGAKRRRVTSPPADDEDEVSEDENSEDETSEERHRRFLAYANWKVNLALGRG</sequence>
<dbReference type="OrthoDB" id="437457at2759"/>
<dbReference type="PROSITE" id="PS50865">
    <property type="entry name" value="ZF_MYND_2"/>
    <property type="match status" value="1"/>
</dbReference>
<evidence type="ECO:0000313" key="8">
    <source>
        <dbReference type="Proteomes" id="UP000184330"/>
    </source>
</evidence>
<dbReference type="PROSITE" id="PS01360">
    <property type="entry name" value="ZF_MYND_1"/>
    <property type="match status" value="1"/>
</dbReference>
<gene>
    <name evidence="7" type="ORF">PAC_20174</name>
</gene>
<dbReference type="Gene3D" id="6.10.140.2220">
    <property type="match status" value="1"/>
</dbReference>
<feature type="compositionally biased region" description="Acidic residues" evidence="5">
    <location>
        <begin position="434"/>
        <end position="451"/>
    </location>
</feature>
<proteinExistence type="predicted"/>
<evidence type="ECO:0000256" key="4">
    <source>
        <dbReference type="PROSITE-ProRule" id="PRU00134"/>
    </source>
</evidence>
<dbReference type="STRING" id="576137.A0A1L7XYX6"/>
<dbReference type="Proteomes" id="UP000184330">
    <property type="component" value="Unassembled WGS sequence"/>
</dbReference>
<evidence type="ECO:0000256" key="2">
    <source>
        <dbReference type="ARBA" id="ARBA00022771"/>
    </source>
</evidence>
<feature type="domain" description="MYND-type" evidence="6">
    <location>
        <begin position="6"/>
        <end position="42"/>
    </location>
</feature>
<accession>A0A1L7XYX6</accession>
<feature type="region of interest" description="Disordered" evidence="5">
    <location>
        <begin position="400"/>
        <end position="454"/>
    </location>
</feature>
<evidence type="ECO:0000256" key="5">
    <source>
        <dbReference type="SAM" id="MobiDB-lite"/>
    </source>
</evidence>
<reference evidence="7 8" key="1">
    <citation type="submission" date="2016-03" db="EMBL/GenBank/DDBJ databases">
        <authorList>
            <person name="Ploux O."/>
        </authorList>
    </citation>
    <scope>NUCLEOTIDE SEQUENCE [LARGE SCALE GENOMIC DNA]</scope>
    <source>
        <strain evidence="7 8">UAMH 11012</strain>
    </source>
</reference>
<dbReference type="InterPro" id="IPR002893">
    <property type="entry name" value="Znf_MYND"/>
</dbReference>
<evidence type="ECO:0000256" key="1">
    <source>
        <dbReference type="ARBA" id="ARBA00022723"/>
    </source>
</evidence>
<keyword evidence="8" id="KW-1185">Reference proteome</keyword>